<feature type="region of interest" description="Disordered" evidence="1">
    <location>
        <begin position="823"/>
        <end position="853"/>
    </location>
</feature>
<keyword evidence="5" id="KW-1185">Reference proteome</keyword>
<dbReference type="GO" id="GO:0007010">
    <property type="term" value="P:cytoskeleton organization"/>
    <property type="evidence" value="ECO:0007669"/>
    <property type="project" value="TreeGrafter"/>
</dbReference>
<dbReference type="EMBL" id="CP119936">
    <property type="protein sequence ID" value="WFD03055.1"/>
    <property type="molecule type" value="Genomic_DNA"/>
</dbReference>
<feature type="region of interest" description="Disordered" evidence="1">
    <location>
        <begin position="1029"/>
        <end position="1066"/>
    </location>
</feature>
<evidence type="ECO:0000259" key="3">
    <source>
        <dbReference type="SMART" id="SM01293"/>
    </source>
</evidence>
<feature type="region of interest" description="Disordered" evidence="1">
    <location>
        <begin position="1"/>
        <end position="46"/>
    </location>
</feature>
<dbReference type="Pfam" id="PF11882">
    <property type="entry name" value="DUF3402"/>
    <property type="match status" value="1"/>
</dbReference>
<dbReference type="AlphaFoldDB" id="A0AAF0E118"/>
<dbReference type="Proteomes" id="UP001214603">
    <property type="component" value="Chromosome 3"/>
</dbReference>
<feature type="region of interest" description="Disordered" evidence="1">
    <location>
        <begin position="910"/>
        <end position="955"/>
    </location>
</feature>
<dbReference type="InterPro" id="IPR012486">
    <property type="entry name" value="Far11/STRP_N"/>
</dbReference>
<dbReference type="PANTHER" id="PTHR13239">
    <property type="entry name" value="PROTEIN REQUIRED FOR HYPHAL ANASTOMOSIS HAM-2"/>
    <property type="match status" value="1"/>
</dbReference>
<feature type="domain" description="Far11/STRP C-terminal" evidence="3">
    <location>
        <begin position="420"/>
        <end position="863"/>
    </location>
</feature>
<reference evidence="4" key="1">
    <citation type="submission" date="2023-03" db="EMBL/GenBank/DDBJ databases">
        <title>Mating type loci evolution in Malassezia.</title>
        <authorList>
            <person name="Coelho M.A."/>
        </authorList>
    </citation>
    <scope>NUCLEOTIDE SEQUENCE</scope>
    <source>
        <strain evidence="4">CBS 7876</strain>
    </source>
</reference>
<accession>A0AAF0E118</accession>
<name>A0AAF0E118_9BASI</name>
<feature type="compositionally biased region" description="Low complexity" evidence="1">
    <location>
        <begin position="910"/>
        <end position="926"/>
    </location>
</feature>
<organism evidence="4 5">
    <name type="scientific">Malassezia obtusa</name>
    <dbReference type="NCBI Taxonomy" id="76774"/>
    <lineage>
        <taxon>Eukaryota</taxon>
        <taxon>Fungi</taxon>
        <taxon>Dikarya</taxon>
        <taxon>Basidiomycota</taxon>
        <taxon>Ustilaginomycotina</taxon>
        <taxon>Malasseziomycetes</taxon>
        <taxon>Malasseziales</taxon>
        <taxon>Malasseziaceae</taxon>
        <taxon>Malassezia</taxon>
    </lineage>
</organism>
<dbReference type="InterPro" id="IPR021819">
    <property type="entry name" value="Far11/STRP_C"/>
</dbReference>
<sequence length="1075" mass="117765">MEGRDAAPAAGAPADGASWNNVQDSTAQDGRGDAPRAPTATDVPFDVHDDADTHENELEEFYSYVEAPLFSENRDNWNEWCAAHWAAAVPAEHRETTWPALPAHIRRQILQRLLAALDLQDAAARLCASRALLYHLQGTFDDVTSAAEQMHCVQENARCLLELGGVDDVFVALKRACWKYEWFSALPDYLPEEGSAAGASLLTPETKAEYLEEINVELTVHFAQLYSVLEMLRGDDALSEALMALDPPLPVFLFRLVANLREKSIKGFPVKKLVLLLWKSLLATLGGTHTVDAAKARMRLREGLGTRTKDAMRSPTTPEDIRQFRAELAAKYPTLLNSPAMQHLQGAEELAMATQPLPARHTHDEGSEAPDAAARMLGEGRGAAGPPPPMKQGKLKFQTDQSRPFVLPYSPDRPMHDSVPASIQEALELYGGHLYIDTGVWQTCCVREQLLTETQGEIASARGMDAAVQALQQSLRALHLPPVAAAPAADAEHAWIDERLAWVDQVYGAVLPDMQSAVIVLLKLMLATTTSGGTNSAYARSVAEGMPSEKAPDPTLEDLDIVRHREILNKGISSLLLLTLRWFKASHVLKFEYLSQVMLDSNVLLLILKIFGLQEVSQFVRWRSEVEPFGLLAYCRMMSREVTPTTPQEILASCQLRIGDVWDQFPEDPARLRHVARRDAGATDAAAGYNAAYSWRNFATTMLLTRILHKICKHKVHRILLLVQYKSAAILKRSLRVQHTALQQYVLKLIKSQVPFCGRKWRQSNMRIITLIYLLCKPTLRDDWLGGGDIDAEVEASLPEEQTLRTLIQYYNQTRFGARTAVAGAGDDATHDARRTASNADSSRPEVSADGSDAASVAFEREAFPLRKRASVVGTPGRYISDDAVEGYLDVYEDVLHEMFDADANPLEALAPNAEPEPASEAAHAPPGTPPVRAADATEHGGSDAGAAGPSDENRNVWEHLSPREMQVLASSPGPPSLSPKGDRLGRHVSWSAHPDSVAMNRRVNSSPAQLRPVLHWNMDDLVEDALSTEQGEGECAPPLDPATAAPSSPLVIPASPLPSPQPGGIDEVEHIFGA</sequence>
<evidence type="ECO:0000259" key="2">
    <source>
        <dbReference type="SMART" id="SM01292"/>
    </source>
</evidence>
<protein>
    <submittedName>
        <fullName evidence="4">Factor arrest protein 11</fullName>
    </submittedName>
</protein>
<dbReference type="Pfam" id="PF07923">
    <property type="entry name" value="N1221"/>
    <property type="match status" value="1"/>
</dbReference>
<evidence type="ECO:0000256" key="1">
    <source>
        <dbReference type="SAM" id="MobiDB-lite"/>
    </source>
</evidence>
<feature type="compositionally biased region" description="Low complexity" evidence="1">
    <location>
        <begin position="1"/>
        <end position="17"/>
    </location>
</feature>
<proteinExistence type="predicted"/>
<dbReference type="SMART" id="SM01292">
    <property type="entry name" value="N1221"/>
    <property type="match status" value="1"/>
</dbReference>
<gene>
    <name evidence="4" type="primary">FAR11</name>
    <name evidence="4" type="ORF">MOBT1_001744</name>
</gene>
<dbReference type="GO" id="GO:0005829">
    <property type="term" value="C:cytosol"/>
    <property type="evidence" value="ECO:0007669"/>
    <property type="project" value="TreeGrafter"/>
</dbReference>
<dbReference type="InterPro" id="IPR040185">
    <property type="entry name" value="Far11/STRP"/>
</dbReference>
<dbReference type="PANTHER" id="PTHR13239:SF4">
    <property type="entry name" value="AT25231P"/>
    <property type="match status" value="1"/>
</dbReference>
<feature type="domain" description="Far11/STRP N-terminal" evidence="2">
    <location>
        <begin position="40"/>
        <end position="346"/>
    </location>
</feature>
<evidence type="ECO:0000313" key="5">
    <source>
        <dbReference type="Proteomes" id="UP001214603"/>
    </source>
</evidence>
<dbReference type="SMART" id="SM01293">
    <property type="entry name" value="DUF3402"/>
    <property type="match status" value="1"/>
</dbReference>
<evidence type="ECO:0000313" key="4">
    <source>
        <dbReference type="EMBL" id="WFD03055.1"/>
    </source>
</evidence>
<feature type="compositionally biased region" description="Polar residues" evidence="1">
    <location>
        <begin position="18"/>
        <end position="28"/>
    </location>
</feature>